<dbReference type="GO" id="GO:0031037">
    <property type="term" value="P:myosin II filament disassembly"/>
    <property type="evidence" value="ECO:0007669"/>
    <property type="project" value="TreeGrafter"/>
</dbReference>
<evidence type="ECO:0000256" key="11">
    <source>
        <dbReference type="SAM" id="MobiDB-lite"/>
    </source>
</evidence>
<feature type="region of interest" description="Disordered" evidence="11">
    <location>
        <begin position="68"/>
        <end position="119"/>
    </location>
</feature>
<gene>
    <name evidence="13" type="ORF">DLAC_00095</name>
</gene>
<dbReference type="PROSITE" id="PS00678">
    <property type="entry name" value="WD_REPEATS_1"/>
    <property type="match status" value="4"/>
</dbReference>
<evidence type="ECO:0000256" key="6">
    <source>
        <dbReference type="ARBA" id="ARBA00022741"/>
    </source>
</evidence>
<feature type="compositionally biased region" description="Polar residues" evidence="11">
    <location>
        <begin position="1"/>
        <end position="12"/>
    </location>
</feature>
<feature type="compositionally biased region" description="Low complexity" evidence="11">
    <location>
        <begin position="91"/>
        <end position="101"/>
    </location>
</feature>
<feature type="repeat" description="WD" evidence="9">
    <location>
        <begin position="1165"/>
        <end position="1199"/>
    </location>
</feature>
<dbReference type="InterPro" id="IPR051852">
    <property type="entry name" value="Alpha-type_PK"/>
</dbReference>
<dbReference type="CDD" id="cd00200">
    <property type="entry name" value="WD40"/>
    <property type="match status" value="1"/>
</dbReference>
<dbReference type="SUPFAM" id="SSF50978">
    <property type="entry name" value="WD40 repeat-like"/>
    <property type="match status" value="1"/>
</dbReference>
<dbReference type="PROSITE" id="PS50082">
    <property type="entry name" value="WD_REPEATS_2"/>
    <property type="match status" value="5"/>
</dbReference>
<dbReference type="InterPro" id="IPR011009">
    <property type="entry name" value="Kinase-like_dom_sf"/>
</dbReference>
<evidence type="ECO:0000313" key="13">
    <source>
        <dbReference type="EMBL" id="KYR02645.1"/>
    </source>
</evidence>
<dbReference type="PANTHER" id="PTHR45992">
    <property type="entry name" value="EUKARYOTIC ELONGATION FACTOR 2 KINASE-RELATED"/>
    <property type="match status" value="1"/>
</dbReference>
<dbReference type="Gene3D" id="2.130.10.10">
    <property type="entry name" value="YVTN repeat-like/Quinoprotein amine dehydrogenase"/>
    <property type="match status" value="2"/>
</dbReference>
<feature type="repeat" description="WD" evidence="9">
    <location>
        <begin position="1003"/>
        <end position="1042"/>
    </location>
</feature>
<dbReference type="FunFam" id="2.130.10.10:FF:003342">
    <property type="entry name" value="Myosin heavy chain kinase A"/>
    <property type="match status" value="1"/>
</dbReference>
<keyword evidence="10" id="KW-0175">Coiled coil</keyword>
<evidence type="ECO:0000256" key="1">
    <source>
        <dbReference type="ARBA" id="ARBA00008651"/>
    </source>
</evidence>
<dbReference type="GO" id="GO:0016905">
    <property type="term" value="F:myosin heavy chain kinase activity"/>
    <property type="evidence" value="ECO:0007669"/>
    <property type="project" value="TreeGrafter"/>
</dbReference>
<dbReference type="OMA" id="ITTHKCN"/>
<dbReference type="Proteomes" id="UP000076078">
    <property type="component" value="Unassembled WGS sequence"/>
</dbReference>
<evidence type="ECO:0000256" key="2">
    <source>
        <dbReference type="ARBA" id="ARBA00022527"/>
    </source>
</evidence>
<comment type="caution">
    <text evidence="13">The sequence shown here is derived from an EMBL/GenBank/DDBJ whole genome shotgun (WGS) entry which is preliminary data.</text>
</comment>
<feature type="coiled-coil region" evidence="10">
    <location>
        <begin position="289"/>
        <end position="320"/>
    </location>
</feature>
<name>A0A152A944_TIELA</name>
<feature type="region of interest" description="Disordered" evidence="11">
    <location>
        <begin position="1"/>
        <end position="51"/>
    </location>
</feature>
<dbReference type="SMART" id="SM00320">
    <property type="entry name" value="WD40"/>
    <property type="match status" value="7"/>
</dbReference>
<feature type="compositionally biased region" description="Low complexity" evidence="11">
    <location>
        <begin position="38"/>
        <end position="50"/>
    </location>
</feature>
<dbReference type="InterPro" id="IPR036322">
    <property type="entry name" value="WD40_repeat_dom_sf"/>
</dbReference>
<feature type="repeat" description="WD" evidence="9">
    <location>
        <begin position="1057"/>
        <end position="1083"/>
    </location>
</feature>
<feature type="domain" description="Alpha-type protein kinase" evidence="12">
    <location>
        <begin position="618"/>
        <end position="859"/>
    </location>
</feature>
<dbReference type="Gene3D" id="3.20.200.10">
    <property type="entry name" value="MHCK/EF2 kinase"/>
    <property type="match status" value="1"/>
</dbReference>
<dbReference type="InterPro" id="IPR020472">
    <property type="entry name" value="WD40_PAC1"/>
</dbReference>
<keyword evidence="3 9" id="KW-0853">WD repeat</keyword>
<evidence type="ECO:0000256" key="7">
    <source>
        <dbReference type="ARBA" id="ARBA00022777"/>
    </source>
</evidence>
<dbReference type="InterPro" id="IPR019775">
    <property type="entry name" value="WD40_repeat_CS"/>
</dbReference>
<evidence type="ECO:0000256" key="8">
    <source>
        <dbReference type="ARBA" id="ARBA00022840"/>
    </source>
</evidence>
<dbReference type="Pfam" id="PF02816">
    <property type="entry name" value="Alpha_kinase"/>
    <property type="match status" value="1"/>
</dbReference>
<dbReference type="PROSITE" id="PS50231">
    <property type="entry name" value="RICIN_B_LECTIN"/>
    <property type="match status" value="1"/>
</dbReference>
<evidence type="ECO:0000256" key="3">
    <source>
        <dbReference type="ARBA" id="ARBA00022574"/>
    </source>
</evidence>
<feature type="coiled-coil region" evidence="10">
    <location>
        <begin position="522"/>
        <end position="556"/>
    </location>
</feature>
<evidence type="ECO:0000256" key="5">
    <source>
        <dbReference type="ARBA" id="ARBA00022737"/>
    </source>
</evidence>
<dbReference type="Gene3D" id="3.30.200.20">
    <property type="entry name" value="Phosphorylase Kinase, domain 1"/>
    <property type="match status" value="1"/>
</dbReference>
<protein>
    <submittedName>
        <fullName evidence="13">Myosin heavy chain kinase</fullName>
    </submittedName>
</protein>
<evidence type="ECO:0000256" key="4">
    <source>
        <dbReference type="ARBA" id="ARBA00022679"/>
    </source>
</evidence>
<keyword evidence="6" id="KW-0547">Nucleotide-binding</keyword>
<dbReference type="GO" id="GO:0005524">
    <property type="term" value="F:ATP binding"/>
    <property type="evidence" value="ECO:0007669"/>
    <property type="project" value="UniProtKB-KW"/>
</dbReference>
<dbReference type="GO" id="GO:1903013">
    <property type="term" value="P:response to differentiation-inducing factor 1"/>
    <property type="evidence" value="ECO:0007669"/>
    <property type="project" value="TreeGrafter"/>
</dbReference>
<reference evidence="13 14" key="1">
    <citation type="submission" date="2015-12" db="EMBL/GenBank/DDBJ databases">
        <title>Dictyostelia acquired genes for synthesis and detection of signals that induce cell-type specialization by lateral gene transfer from prokaryotes.</title>
        <authorList>
            <person name="Gloeckner G."/>
            <person name="Schaap P."/>
        </authorList>
    </citation>
    <scope>NUCLEOTIDE SEQUENCE [LARGE SCALE GENOMIC DNA]</scope>
    <source>
        <strain evidence="13 14">TK</strain>
    </source>
</reference>
<dbReference type="InParanoid" id="A0A152A944"/>
<evidence type="ECO:0000313" key="14">
    <source>
        <dbReference type="Proteomes" id="UP000076078"/>
    </source>
</evidence>
<dbReference type="PROSITE" id="PS51158">
    <property type="entry name" value="ALPHA_KINASE"/>
    <property type="match status" value="1"/>
</dbReference>
<dbReference type="PRINTS" id="PR00320">
    <property type="entry name" value="GPROTEINBRPT"/>
</dbReference>
<dbReference type="PROSITE" id="PS50294">
    <property type="entry name" value="WD_REPEATS_REGION"/>
    <property type="match status" value="4"/>
</dbReference>
<dbReference type="AlphaFoldDB" id="A0A152A944"/>
<dbReference type="Pfam" id="PF00400">
    <property type="entry name" value="WD40"/>
    <property type="match status" value="7"/>
</dbReference>
<evidence type="ECO:0000256" key="9">
    <source>
        <dbReference type="PROSITE-ProRule" id="PRU00221"/>
    </source>
</evidence>
<accession>A0A152A944</accession>
<dbReference type="InterPro" id="IPR001680">
    <property type="entry name" value="WD40_rpt"/>
</dbReference>
<sequence>MIKSPVQISNKQFTKDNNNHTVKDNNQQFKKEESVTYNTNSDNNNNNNRNFDIEFEVSKLKEMNMFSKKKKEEKLTPGNQSVAGGTPIVNSSSTSSGSLMSGIQDQAGNGISPLPQSPQPFTSRSCTFKKFGCSQYIVSKGELDNHMKEDAQFHLQLVVEKFDHQFDLHTQLMAHFTEQMEDQLEKIMKVVRNHMDSFGTQLQSKIDEGVEKSITFTKKVEQQQQQLAKRLITQQIVQSDQKKLSSPLVKGGAVVGGELSVDLSAQDGASSMSAQVIKQMIESEIQLVSNRFKREHSELADELNKLADQTQRDRKSVESDIQRKADLAAMNLESQILKKLEDKEKRKTENAQLSVDTKIESIRDKLKLIESTQIESSSEIRKIKLDQQKYTNSNSNSPVVLANNTTSFSGFVPSLAKENSFQKSEIMEEFKKLEDRLGKKIVEEQNTNKSEIADIQRGLKQSQTDLLDLEKDCKNQFDKQGRQVKQVEDDLKKTDSLVMLMQNNLKKYNEYVEKEKDRESERLKLLDQIKQLEISQKRIEAEIQEGNEQVERVLREEANNTNGSASVGGMSPISSIPKSPLLIKRSSMIISPPNSSPKSTETRSTQPSEDGENGILWEYDPVVNKWIRLAMKLKVERKAFAEGALREAYHTVSLGVTTDEAYPLGNKHSFPSIESISPLSTRNEAFSKLKSGTKFVLKLYKKEAESQVSRELYFEDVKMQMVCRDWGNKFNQKKPPKKIEFLMSWVVELVDRSSNGLPVLCCIEPLLVGEFKKNNSNYGAVLNNRSTPQAFSHFTYENSNKQLIIVDIQGVDDLYTDPQIHTNDGKGFGLGNLGKTGINKFITTHKCNAVCALLDLDVKLGGVLPTNKKQLQGTMVMPDIASELEQYNNGDEFKLKVGAKDLPKAEFNKKELKCINTISSFRERVNCITFFDQKKLICAGYGDGQFRVFDIKDNYKCIHTVNGHRKSIESICANSQYLFTSSPDHTIKVHSLRSTSTRCIETLMGHSGEVSSIVCNEKYLFSCSYDKSIKVWDLTTFKEIKSFEGVHTKYIKSLCLSGRYLFSGGNDQTIYVWDTENLTCLFNMQGHEDWVLNLHCSGTYLFSTSKDNVIKIWDLNDFHCIDTLKGHWSSVCTSVVKDRYLYSGSEDNSIKVWDLDTLECVYTVQKSHTLGVKTLLIYDNQLISASFDGTIKTWDWQSK</sequence>
<dbReference type="EMBL" id="LODT01000001">
    <property type="protein sequence ID" value="KYR02645.1"/>
    <property type="molecule type" value="Genomic_DNA"/>
</dbReference>
<keyword evidence="8" id="KW-0067">ATP-binding</keyword>
<dbReference type="STRING" id="361077.A0A152A944"/>
<proteinExistence type="inferred from homology"/>
<evidence type="ECO:0000259" key="12">
    <source>
        <dbReference type="PROSITE" id="PS51158"/>
    </source>
</evidence>
<feature type="repeat" description="WD" evidence="9">
    <location>
        <begin position="1124"/>
        <end position="1163"/>
    </location>
</feature>
<dbReference type="PANTHER" id="PTHR45992:SF8">
    <property type="entry name" value="MYOSIN HEAVY CHAIN KINASE A"/>
    <property type="match status" value="1"/>
</dbReference>
<keyword evidence="14" id="KW-1185">Reference proteome</keyword>
<keyword evidence="7 13" id="KW-0418">Kinase</keyword>
<dbReference type="FunCoup" id="A0A152A944">
    <property type="interactions" value="524"/>
</dbReference>
<dbReference type="SUPFAM" id="SSF56112">
    <property type="entry name" value="Protein kinase-like (PK-like)"/>
    <property type="match status" value="1"/>
</dbReference>
<dbReference type="CDD" id="cd16968">
    <property type="entry name" value="Alpha_kinase_MHCK_like"/>
    <property type="match status" value="1"/>
</dbReference>
<feature type="compositionally biased region" description="Basic and acidic residues" evidence="11">
    <location>
        <begin position="13"/>
        <end position="34"/>
    </location>
</feature>
<dbReference type="SMART" id="SM00811">
    <property type="entry name" value="Alpha_kinase"/>
    <property type="match status" value="1"/>
</dbReference>
<keyword evidence="5" id="KW-0677">Repeat</keyword>
<dbReference type="InterPro" id="IPR015943">
    <property type="entry name" value="WD40/YVTN_repeat-like_dom_sf"/>
</dbReference>
<dbReference type="FunFam" id="3.20.200.10:FF:000002">
    <property type="entry name" value="Eukaryotic elongation factor 2 kinase"/>
    <property type="match status" value="1"/>
</dbReference>
<keyword evidence="4" id="KW-0808">Transferase</keyword>
<feature type="compositionally biased region" description="Low complexity" evidence="11">
    <location>
        <begin position="588"/>
        <end position="599"/>
    </location>
</feature>
<dbReference type="InterPro" id="IPR004166">
    <property type="entry name" value="a-kinase_dom"/>
</dbReference>
<feature type="repeat" description="WD" evidence="9">
    <location>
        <begin position="1084"/>
        <end position="1123"/>
    </location>
</feature>
<dbReference type="GO" id="GO:0005826">
    <property type="term" value="C:actomyosin contractile ring"/>
    <property type="evidence" value="ECO:0007669"/>
    <property type="project" value="TreeGrafter"/>
</dbReference>
<organism evidence="13 14">
    <name type="scientific">Tieghemostelium lacteum</name>
    <name type="common">Slime mold</name>
    <name type="synonym">Dictyostelium lacteum</name>
    <dbReference type="NCBI Taxonomy" id="361077"/>
    <lineage>
        <taxon>Eukaryota</taxon>
        <taxon>Amoebozoa</taxon>
        <taxon>Evosea</taxon>
        <taxon>Eumycetozoa</taxon>
        <taxon>Dictyostelia</taxon>
        <taxon>Dictyosteliales</taxon>
        <taxon>Raperosteliaceae</taxon>
        <taxon>Tieghemostelium</taxon>
    </lineage>
</organism>
<dbReference type="OrthoDB" id="301415at2759"/>
<keyword evidence="2" id="KW-0723">Serine/threonine-protein kinase</keyword>
<comment type="similarity">
    <text evidence="1">Belongs to the protein kinase superfamily. Alpha-type protein kinase family. ALPK subfamily.</text>
</comment>
<feature type="region of interest" description="Disordered" evidence="11">
    <location>
        <begin position="588"/>
        <end position="613"/>
    </location>
</feature>
<evidence type="ECO:0000256" key="10">
    <source>
        <dbReference type="SAM" id="Coils"/>
    </source>
</evidence>